<evidence type="ECO:0000313" key="1">
    <source>
        <dbReference type="EMBL" id="CAA9228179.1"/>
    </source>
</evidence>
<proteinExistence type="predicted"/>
<feature type="non-terminal residue" evidence="1">
    <location>
        <position position="1"/>
    </location>
</feature>
<dbReference type="EMBL" id="CADCTL010000074">
    <property type="protein sequence ID" value="CAA9228179.1"/>
    <property type="molecule type" value="Genomic_DNA"/>
</dbReference>
<dbReference type="AlphaFoldDB" id="A0A6J4HLF1"/>
<name>A0A6J4HLF1_9PROT</name>
<feature type="non-terminal residue" evidence="1">
    <location>
        <position position="76"/>
    </location>
</feature>
<accession>A0A6J4HLF1</accession>
<protein>
    <submittedName>
        <fullName evidence="1">Uncharacterized protein</fullName>
    </submittedName>
</protein>
<organism evidence="1">
    <name type="scientific">uncultured Acetobacteraceae bacterium</name>
    <dbReference type="NCBI Taxonomy" id="169975"/>
    <lineage>
        <taxon>Bacteria</taxon>
        <taxon>Pseudomonadati</taxon>
        <taxon>Pseudomonadota</taxon>
        <taxon>Alphaproteobacteria</taxon>
        <taxon>Acetobacterales</taxon>
        <taxon>Acetobacteraceae</taxon>
        <taxon>environmental samples</taxon>
    </lineage>
</organism>
<gene>
    <name evidence="1" type="ORF">AVDCRST_MAG04-983</name>
</gene>
<reference evidence="1" key="1">
    <citation type="submission" date="2020-02" db="EMBL/GenBank/DDBJ databases">
        <authorList>
            <person name="Meier V. D."/>
        </authorList>
    </citation>
    <scope>NUCLEOTIDE SEQUENCE</scope>
    <source>
        <strain evidence="1">AVDCRST_MAG04</strain>
    </source>
</reference>
<sequence length="76" mass="8293">CSCSAIPCACRTRGAPPAGCLRARPSWRGGSRRRPWPRWRFWRAGGGSCCWWPATGARRSASARGCTCRTGAPRRG</sequence>